<proteinExistence type="predicted"/>
<dbReference type="AlphaFoldDB" id="A0A226CW24"/>
<evidence type="ECO:0000313" key="4">
    <source>
        <dbReference type="Proteomes" id="UP000198287"/>
    </source>
</evidence>
<keyword evidence="2" id="KW-0472">Membrane</keyword>
<sequence length="272" mass="30108">MGSELRSRWVYLSNSTLGGGGSAVPVSRKLSRRLALLDYVIRLLVWAGILLPPPVTLVFLLLRLDPWRVPNYVMGGPQGAATSPHSPTTHCEGAPTPHDCDTDRKTPFGKNRCHQDSNPGPFGSQPCSLAIRLSTHSLIMTFIISKSPEINTFTASLSLVNTIILFVIRYIFFLLVILDIFRCFILLAIVSFIGIQLFKNLIDLADGYLDEGVLRQSNIEVYRTVGIIYRVPVSINKFGTFIAITFLGASSVLFAYIVIRLHDRIPTALCCI</sequence>
<comment type="caution">
    <text evidence="3">The sequence shown here is derived from an EMBL/GenBank/DDBJ whole genome shotgun (WGS) entry which is preliminary data.</text>
</comment>
<protein>
    <submittedName>
        <fullName evidence="3">Uncharacterized protein</fullName>
    </submittedName>
</protein>
<name>A0A226CW24_FOLCA</name>
<dbReference type="EMBL" id="LNIX01000055">
    <property type="protein sequence ID" value="OXA37555.1"/>
    <property type="molecule type" value="Genomic_DNA"/>
</dbReference>
<keyword evidence="2" id="KW-0812">Transmembrane</keyword>
<dbReference type="Proteomes" id="UP000198287">
    <property type="component" value="Unassembled WGS sequence"/>
</dbReference>
<gene>
    <name evidence="3" type="ORF">Fcan01_27631</name>
</gene>
<feature type="transmembrane region" description="Helical" evidence="2">
    <location>
        <begin position="238"/>
        <end position="259"/>
    </location>
</feature>
<evidence type="ECO:0000256" key="1">
    <source>
        <dbReference type="SAM" id="MobiDB-lite"/>
    </source>
</evidence>
<feature type="region of interest" description="Disordered" evidence="1">
    <location>
        <begin position="78"/>
        <end position="98"/>
    </location>
</feature>
<feature type="transmembrane region" description="Helical" evidence="2">
    <location>
        <begin position="155"/>
        <end position="177"/>
    </location>
</feature>
<evidence type="ECO:0000256" key="2">
    <source>
        <dbReference type="SAM" id="Phobius"/>
    </source>
</evidence>
<feature type="transmembrane region" description="Helical" evidence="2">
    <location>
        <begin position="184"/>
        <end position="202"/>
    </location>
</feature>
<keyword evidence="2" id="KW-1133">Transmembrane helix</keyword>
<feature type="transmembrane region" description="Helical" evidence="2">
    <location>
        <begin position="39"/>
        <end position="62"/>
    </location>
</feature>
<keyword evidence="4" id="KW-1185">Reference proteome</keyword>
<accession>A0A226CW24</accession>
<reference evidence="3 4" key="1">
    <citation type="submission" date="2015-12" db="EMBL/GenBank/DDBJ databases">
        <title>The genome of Folsomia candida.</title>
        <authorList>
            <person name="Faddeeva A."/>
            <person name="Derks M.F."/>
            <person name="Anvar Y."/>
            <person name="Smit S."/>
            <person name="Van Straalen N."/>
            <person name="Roelofs D."/>
        </authorList>
    </citation>
    <scope>NUCLEOTIDE SEQUENCE [LARGE SCALE GENOMIC DNA]</scope>
    <source>
        <strain evidence="3 4">VU population</strain>
        <tissue evidence="3">Whole body</tissue>
    </source>
</reference>
<organism evidence="3 4">
    <name type="scientific">Folsomia candida</name>
    <name type="common">Springtail</name>
    <dbReference type="NCBI Taxonomy" id="158441"/>
    <lineage>
        <taxon>Eukaryota</taxon>
        <taxon>Metazoa</taxon>
        <taxon>Ecdysozoa</taxon>
        <taxon>Arthropoda</taxon>
        <taxon>Hexapoda</taxon>
        <taxon>Collembola</taxon>
        <taxon>Entomobryomorpha</taxon>
        <taxon>Isotomoidea</taxon>
        <taxon>Isotomidae</taxon>
        <taxon>Proisotominae</taxon>
        <taxon>Folsomia</taxon>
    </lineage>
</organism>
<evidence type="ECO:0000313" key="3">
    <source>
        <dbReference type="EMBL" id="OXA37555.1"/>
    </source>
</evidence>
<feature type="compositionally biased region" description="Polar residues" evidence="1">
    <location>
        <begin position="80"/>
        <end position="89"/>
    </location>
</feature>